<dbReference type="SUPFAM" id="SSF74653">
    <property type="entry name" value="TolA/TonB C-terminal domain"/>
    <property type="match status" value="1"/>
</dbReference>
<dbReference type="Proteomes" id="UP000434580">
    <property type="component" value="Unassembled WGS sequence"/>
</dbReference>
<evidence type="ECO:0000256" key="4">
    <source>
        <dbReference type="ARBA" id="ARBA00022475"/>
    </source>
</evidence>
<evidence type="ECO:0000256" key="7">
    <source>
        <dbReference type="ARBA" id="ARBA00022927"/>
    </source>
</evidence>
<dbReference type="EMBL" id="CACSII010000001">
    <property type="protein sequence ID" value="CAA0084177.1"/>
    <property type="molecule type" value="Genomic_DNA"/>
</dbReference>
<evidence type="ECO:0000256" key="10">
    <source>
        <dbReference type="SAM" id="MobiDB-lite"/>
    </source>
</evidence>
<dbReference type="InterPro" id="IPR006260">
    <property type="entry name" value="TonB/TolA_C"/>
</dbReference>
<comment type="subcellular location">
    <subcellularLocation>
        <location evidence="1">Cell inner membrane</location>
        <topology evidence="1">Single-pass membrane protein</topology>
        <orientation evidence="1">Periplasmic side</orientation>
    </subcellularLocation>
</comment>
<evidence type="ECO:0000313" key="13">
    <source>
        <dbReference type="EMBL" id="CAA0084177.1"/>
    </source>
</evidence>
<name>A0A5S9MSL5_9GAMM</name>
<dbReference type="NCBIfam" id="TIGR01352">
    <property type="entry name" value="tonB_Cterm"/>
    <property type="match status" value="1"/>
</dbReference>
<evidence type="ECO:0000313" key="14">
    <source>
        <dbReference type="Proteomes" id="UP000434580"/>
    </source>
</evidence>
<dbReference type="PANTHER" id="PTHR33446:SF11">
    <property type="entry name" value="TONB3"/>
    <property type="match status" value="1"/>
</dbReference>
<keyword evidence="9 11" id="KW-0472">Membrane</keyword>
<keyword evidence="4" id="KW-1003">Cell membrane</keyword>
<keyword evidence="5" id="KW-0997">Cell inner membrane</keyword>
<sequence length="291" mass="32695">MLYHDPAAKTHNRLGFTLSMAIALHVAVILGLGFALQLPKAPASKRIDITLSQFKTDKTIHDADFVAQTNQEASGTESSKKELTTDHQAAISSAVINDTQVQQLTPRQRQASQQVQIVSTQSESNREALSPKQKRTLEQQLVSGRDDLYQRQLEIASLQAKLDQTRQEYARLPKVRRLSSVATKAAVDAEYLYHWQQRIEAIGNEHYPQQARTKGLYGDLQMVVSIHADGTLEEAKVVKSSGHKLLDDAALRIVRLASPYAPFPPEIRKDADMLEIVRTWRFSKNQFSQLQ</sequence>
<feature type="compositionally biased region" description="Polar residues" evidence="10">
    <location>
        <begin position="105"/>
        <end position="123"/>
    </location>
</feature>
<reference evidence="13 14" key="1">
    <citation type="submission" date="2019-11" db="EMBL/GenBank/DDBJ databases">
        <authorList>
            <person name="Holert J."/>
        </authorList>
    </citation>
    <scope>NUCLEOTIDE SEQUENCE [LARGE SCALE GENOMIC DNA]</scope>
    <source>
        <strain evidence="13">BC5_2</strain>
    </source>
</reference>
<feature type="transmembrane region" description="Helical" evidence="11">
    <location>
        <begin position="14"/>
        <end position="36"/>
    </location>
</feature>
<evidence type="ECO:0000256" key="6">
    <source>
        <dbReference type="ARBA" id="ARBA00022692"/>
    </source>
</evidence>
<evidence type="ECO:0000256" key="8">
    <source>
        <dbReference type="ARBA" id="ARBA00022989"/>
    </source>
</evidence>
<organism evidence="13 14">
    <name type="scientific">BD1-7 clade bacterium</name>
    <dbReference type="NCBI Taxonomy" id="2029982"/>
    <lineage>
        <taxon>Bacteria</taxon>
        <taxon>Pseudomonadati</taxon>
        <taxon>Pseudomonadota</taxon>
        <taxon>Gammaproteobacteria</taxon>
        <taxon>Cellvibrionales</taxon>
        <taxon>Spongiibacteraceae</taxon>
        <taxon>BD1-7 clade</taxon>
    </lineage>
</organism>
<gene>
    <name evidence="13" type="primary">tonB_1</name>
    <name evidence="13" type="ORF">DPBNPPHM_00685</name>
</gene>
<dbReference type="PANTHER" id="PTHR33446">
    <property type="entry name" value="PROTEIN TONB-RELATED"/>
    <property type="match status" value="1"/>
</dbReference>
<dbReference type="GO" id="GO:0015031">
    <property type="term" value="P:protein transport"/>
    <property type="evidence" value="ECO:0007669"/>
    <property type="project" value="UniProtKB-KW"/>
</dbReference>
<comment type="similarity">
    <text evidence="2">Belongs to the TonB family.</text>
</comment>
<evidence type="ECO:0000256" key="9">
    <source>
        <dbReference type="ARBA" id="ARBA00023136"/>
    </source>
</evidence>
<dbReference type="InterPro" id="IPR037682">
    <property type="entry name" value="TonB_C"/>
</dbReference>
<dbReference type="GO" id="GO:0031992">
    <property type="term" value="F:energy transducer activity"/>
    <property type="evidence" value="ECO:0007669"/>
    <property type="project" value="TreeGrafter"/>
</dbReference>
<keyword evidence="6 11" id="KW-0812">Transmembrane</keyword>
<evidence type="ECO:0000259" key="12">
    <source>
        <dbReference type="PROSITE" id="PS52015"/>
    </source>
</evidence>
<dbReference type="PROSITE" id="PS52015">
    <property type="entry name" value="TONB_CTD"/>
    <property type="match status" value="1"/>
</dbReference>
<evidence type="ECO:0000256" key="11">
    <source>
        <dbReference type="SAM" id="Phobius"/>
    </source>
</evidence>
<keyword evidence="3" id="KW-0813">Transport</keyword>
<accession>A0A5S9MSL5</accession>
<evidence type="ECO:0000256" key="1">
    <source>
        <dbReference type="ARBA" id="ARBA00004383"/>
    </source>
</evidence>
<dbReference type="InterPro" id="IPR051045">
    <property type="entry name" value="TonB-dependent_transducer"/>
</dbReference>
<dbReference type="Gene3D" id="3.30.1150.10">
    <property type="match status" value="1"/>
</dbReference>
<feature type="domain" description="TonB C-terminal" evidence="12">
    <location>
        <begin position="192"/>
        <end position="291"/>
    </location>
</feature>
<keyword evidence="7" id="KW-0653">Protein transport</keyword>
<dbReference type="GO" id="GO:0098797">
    <property type="term" value="C:plasma membrane protein complex"/>
    <property type="evidence" value="ECO:0007669"/>
    <property type="project" value="TreeGrafter"/>
</dbReference>
<keyword evidence="8 11" id="KW-1133">Transmembrane helix</keyword>
<evidence type="ECO:0000256" key="3">
    <source>
        <dbReference type="ARBA" id="ARBA00022448"/>
    </source>
</evidence>
<feature type="region of interest" description="Disordered" evidence="10">
    <location>
        <begin position="105"/>
        <end position="135"/>
    </location>
</feature>
<evidence type="ECO:0000256" key="2">
    <source>
        <dbReference type="ARBA" id="ARBA00006555"/>
    </source>
</evidence>
<evidence type="ECO:0000256" key="5">
    <source>
        <dbReference type="ARBA" id="ARBA00022519"/>
    </source>
</evidence>
<protein>
    <submittedName>
        <fullName evidence="13">Protein TonB</fullName>
    </submittedName>
</protein>
<proteinExistence type="inferred from homology"/>
<dbReference type="GO" id="GO:0055085">
    <property type="term" value="P:transmembrane transport"/>
    <property type="evidence" value="ECO:0007669"/>
    <property type="project" value="InterPro"/>
</dbReference>
<dbReference type="AlphaFoldDB" id="A0A5S9MSL5"/>
<dbReference type="Pfam" id="PF03544">
    <property type="entry name" value="TonB_C"/>
    <property type="match status" value="1"/>
</dbReference>
<dbReference type="OrthoDB" id="9803361at2"/>